<comment type="caution">
    <text evidence="5">Lacks conserved residue(s) required for the propagation of feature annotation.</text>
</comment>
<evidence type="ECO:0000259" key="6">
    <source>
        <dbReference type="Pfam" id="PF00082"/>
    </source>
</evidence>
<dbReference type="PIRSF" id="PIRSF037894">
    <property type="entry name" value="Subtilisin_rel_CspABC"/>
    <property type="match status" value="1"/>
</dbReference>
<dbReference type="InterPro" id="IPR022398">
    <property type="entry name" value="Peptidase_S8_His-AS"/>
</dbReference>
<feature type="domain" description="Peptidase S8/S53" evidence="6">
    <location>
        <begin position="89"/>
        <end position="282"/>
    </location>
</feature>
<evidence type="ECO:0000313" key="7">
    <source>
        <dbReference type="EMBL" id="ODM09650.1"/>
    </source>
</evidence>
<dbReference type="InterPro" id="IPR034045">
    <property type="entry name" value="Pep_S8_CspA-like"/>
</dbReference>
<dbReference type="AlphaFoldDB" id="A0A1E3ALQ7"/>
<dbReference type="InterPro" id="IPR023827">
    <property type="entry name" value="Peptidase_S8_Asp-AS"/>
</dbReference>
<evidence type="ECO:0000256" key="1">
    <source>
        <dbReference type="ARBA" id="ARBA00011073"/>
    </source>
</evidence>
<evidence type="ECO:0000256" key="4">
    <source>
        <dbReference type="ARBA" id="ARBA00022825"/>
    </source>
</evidence>
<evidence type="ECO:0000313" key="8">
    <source>
        <dbReference type="Proteomes" id="UP000095003"/>
    </source>
</evidence>
<dbReference type="GO" id="GO:0004252">
    <property type="term" value="F:serine-type endopeptidase activity"/>
    <property type="evidence" value="ECO:0007669"/>
    <property type="project" value="InterPro"/>
</dbReference>
<dbReference type="PROSITE" id="PS00137">
    <property type="entry name" value="SUBTILASE_HIS"/>
    <property type="match status" value="1"/>
</dbReference>
<organism evidence="7 8">
    <name type="scientific">Eisenbergiella tayi</name>
    <dbReference type="NCBI Taxonomy" id="1432052"/>
    <lineage>
        <taxon>Bacteria</taxon>
        <taxon>Bacillati</taxon>
        <taxon>Bacillota</taxon>
        <taxon>Clostridia</taxon>
        <taxon>Lachnospirales</taxon>
        <taxon>Lachnospiraceae</taxon>
        <taxon>Eisenbergiella</taxon>
    </lineage>
</organism>
<dbReference type="InterPro" id="IPR050131">
    <property type="entry name" value="Peptidase_S8_subtilisin-like"/>
</dbReference>
<comment type="similarity">
    <text evidence="1 5">Belongs to the peptidase S8 family.</text>
</comment>
<feature type="domain" description="Peptidase S8/S53" evidence="6">
    <location>
        <begin position="424"/>
        <end position="531"/>
    </location>
</feature>
<dbReference type="InterPro" id="IPR036852">
    <property type="entry name" value="Peptidase_S8/S53_dom_sf"/>
</dbReference>
<name>A0A1E3ALQ7_9FIRM</name>
<dbReference type="Gene3D" id="2.60.120.1290">
    <property type="match status" value="1"/>
</dbReference>
<dbReference type="EMBL" id="MCGI01000004">
    <property type="protein sequence ID" value="ODM09650.1"/>
    <property type="molecule type" value="Genomic_DNA"/>
</dbReference>
<dbReference type="Gene3D" id="3.40.50.200">
    <property type="entry name" value="Peptidase S8/S53 domain"/>
    <property type="match status" value="1"/>
</dbReference>
<dbReference type="Proteomes" id="UP000095003">
    <property type="component" value="Unassembled WGS sequence"/>
</dbReference>
<dbReference type="InterPro" id="IPR017310">
    <property type="entry name" value="Pept_S8A_subtilisin_clostridia"/>
</dbReference>
<dbReference type="CDD" id="cd07478">
    <property type="entry name" value="Peptidases_S8_CspA-like"/>
    <property type="match status" value="1"/>
</dbReference>
<dbReference type="GO" id="GO:0006508">
    <property type="term" value="P:proteolysis"/>
    <property type="evidence" value="ECO:0007669"/>
    <property type="project" value="UniProtKB-KW"/>
</dbReference>
<evidence type="ECO:0000256" key="5">
    <source>
        <dbReference type="PROSITE-ProRule" id="PRU01240"/>
    </source>
</evidence>
<dbReference type="PROSITE" id="PS51892">
    <property type="entry name" value="SUBTILASE"/>
    <property type="match status" value="1"/>
</dbReference>
<protein>
    <submittedName>
        <fullName evidence="7">Subtilase family protein</fullName>
    </submittedName>
</protein>
<dbReference type="PATRIC" id="fig|1432052.3.peg.4453"/>
<dbReference type="GeneID" id="93301982"/>
<dbReference type="RefSeq" id="WP_069158148.1">
    <property type="nucleotide sequence ID" value="NZ_JBKXXQ010000038.1"/>
</dbReference>
<sequence length="558" mass="61948">MNKILDENYLDLIIDNTLLGEQVQESDITRLNNMYSILHVLREDPTPCELGQLYEYYSFPSLYTPMAQAGIDDAGVSSVQNNPYLALYGQGILVGVIDTGIDYRHPAFLDKDGNTRIVSIWDQSIQDGTPPAGFQYGTEYGRDMINRALRAENPLDIVPTADTNGHGTAIASIIAGSLNEDNGVRGIVTQAELVVVKLKKPKKNLLQISFVPEDAECYQETDIMLALKYLEGVSRSLRRPMAICFALGSSQGSHSEFSTLNDYMDRIVLLPQIDIAVAAGNEGNRRRHYFGAAEAAPYSHSFELKVGENEKLFAMEIWSGLPARLSIKIMCPTGEYTRVIYPQLESCNAFNFIFEESKIWVNNITLEKENGEQLILIRFEDPHEGIWTFDLENLEEEAYTFHAWLPSGDLITDETYFLKPSPYTTVTMPGTANNLLTVTAYDPQTKSMLAQSGWGYTRDWRVIPDVTAPGNMIACAMPNGLYGNLTGTGAATAFTTGVIAMLFEWAVVRGNYTSVTGSDVNQLIIRGADRSNASYVFPNPNWGYGILDIYGILSKLNL</sequence>
<keyword evidence="4" id="KW-0720">Serine protease</keyword>
<evidence type="ECO:0000256" key="2">
    <source>
        <dbReference type="ARBA" id="ARBA00022670"/>
    </source>
</evidence>
<comment type="caution">
    <text evidence="7">The sequence shown here is derived from an EMBL/GenBank/DDBJ whole genome shotgun (WGS) entry which is preliminary data.</text>
</comment>
<dbReference type="InterPro" id="IPR015500">
    <property type="entry name" value="Peptidase_S8_subtilisin-rel"/>
</dbReference>
<dbReference type="InterPro" id="IPR000209">
    <property type="entry name" value="Peptidase_S8/S53_dom"/>
</dbReference>
<reference evidence="7 8" key="1">
    <citation type="submission" date="2016-07" db="EMBL/GenBank/DDBJ databases">
        <title>Characterization of isolates of Eisenbergiella tayi derived from blood cultures, using whole genome sequencing.</title>
        <authorList>
            <person name="Burdz T."/>
            <person name="Wiebe D."/>
            <person name="Huynh C."/>
            <person name="Bernard K."/>
        </authorList>
    </citation>
    <scope>NUCLEOTIDE SEQUENCE [LARGE SCALE GENOMIC DNA]</scope>
    <source>
        <strain evidence="7 8">NML 120489</strain>
    </source>
</reference>
<keyword evidence="2" id="KW-0645">Protease</keyword>
<dbReference type="PANTHER" id="PTHR43806:SF11">
    <property type="entry name" value="CEREVISIN-RELATED"/>
    <property type="match status" value="1"/>
</dbReference>
<dbReference type="PROSITE" id="PS00136">
    <property type="entry name" value="SUBTILASE_ASP"/>
    <property type="match status" value="1"/>
</dbReference>
<evidence type="ECO:0000256" key="3">
    <source>
        <dbReference type="ARBA" id="ARBA00022801"/>
    </source>
</evidence>
<dbReference type="SUPFAM" id="SSF52743">
    <property type="entry name" value="Subtilisin-like"/>
    <property type="match status" value="1"/>
</dbReference>
<accession>A0A1E3ALQ7</accession>
<dbReference type="Pfam" id="PF00082">
    <property type="entry name" value="Peptidase_S8"/>
    <property type="match status" value="2"/>
</dbReference>
<keyword evidence="3" id="KW-0378">Hydrolase</keyword>
<dbReference type="PRINTS" id="PR00723">
    <property type="entry name" value="SUBTILISIN"/>
</dbReference>
<proteinExistence type="inferred from homology"/>
<dbReference type="PANTHER" id="PTHR43806">
    <property type="entry name" value="PEPTIDASE S8"/>
    <property type="match status" value="1"/>
</dbReference>
<gene>
    <name evidence="7" type="ORF">BEH84_04017</name>
</gene>